<organism evidence="1 2">
    <name type="scientific">Pleurostoma richardsiae</name>
    <dbReference type="NCBI Taxonomy" id="41990"/>
    <lineage>
        <taxon>Eukaryota</taxon>
        <taxon>Fungi</taxon>
        <taxon>Dikarya</taxon>
        <taxon>Ascomycota</taxon>
        <taxon>Pezizomycotina</taxon>
        <taxon>Sordariomycetes</taxon>
        <taxon>Sordariomycetidae</taxon>
        <taxon>Calosphaeriales</taxon>
        <taxon>Pleurostomataceae</taxon>
        <taxon>Pleurostoma</taxon>
    </lineage>
</organism>
<proteinExistence type="predicted"/>
<dbReference type="SUPFAM" id="SSF50630">
    <property type="entry name" value="Acid proteases"/>
    <property type="match status" value="1"/>
</dbReference>
<keyword evidence="2" id="KW-1185">Reference proteome</keyword>
<comment type="caution">
    <text evidence="1">The sequence shown here is derived from an EMBL/GenBank/DDBJ whole genome shotgun (WGS) entry which is preliminary data.</text>
</comment>
<accession>A0AA38RUN8</accession>
<dbReference type="Proteomes" id="UP001174694">
    <property type="component" value="Unassembled WGS sequence"/>
</dbReference>
<dbReference type="AlphaFoldDB" id="A0AA38RUN8"/>
<dbReference type="Gene3D" id="2.40.70.10">
    <property type="entry name" value="Acid Proteases"/>
    <property type="match status" value="2"/>
</dbReference>
<evidence type="ECO:0000313" key="1">
    <source>
        <dbReference type="EMBL" id="KAJ9142790.1"/>
    </source>
</evidence>
<evidence type="ECO:0000313" key="2">
    <source>
        <dbReference type="Proteomes" id="UP001174694"/>
    </source>
</evidence>
<sequence length="521" mass="57994">MSTLNHSVVGMEITSSLKLTGADEALIQYRSQILKNCRFFSPPGAELSLVTAKEPELAGGGFQIVVVTKEHGRREALLSQSADTLQKALELLQLKSLGAVHESTGGIIWKFPSKLAEKRALDERIMAMYRRMNQGFERIQRERRPFEEWRIERSYLRGVEDDGNACGPTRNGVRHDTGVHHDTTVSSISSLIEAPIPKNTRADDTKARALKMVQQFLEDSWRKGVAPSVERNRGRTTSRLTTLPEARDYVVKGHVNDTDVLGLADTGAQGCSISPSLARSFHLKPDPGTAHDIVLGSGKTVHSPGKVTVPWRFSGEAEIHSLRCSIVPGCIHGLILGGHFLAQTKTMTTFFKKRVKEFVRKLPRRLGLKLLGEEKQRLWGFLDGELIAALPDSGSDVMLVSGAYARDHGLRVNRSRKNRIELEFVDGSTAFTSGLVRGLDWRFGDSAETVKCDFYVLDGLPIDVVLSNEFLFGLDAFTRFEGFIVPIASAEELAELYNIRRIGSYSEELLELEKQYQNDRT</sequence>
<reference evidence="1" key="1">
    <citation type="submission" date="2022-07" db="EMBL/GenBank/DDBJ databases">
        <title>Fungi with potential for degradation of polypropylene.</title>
        <authorList>
            <person name="Gostincar C."/>
        </authorList>
    </citation>
    <scope>NUCLEOTIDE SEQUENCE</scope>
    <source>
        <strain evidence="1">EXF-13308</strain>
    </source>
</reference>
<dbReference type="CDD" id="cd00303">
    <property type="entry name" value="retropepsin_like"/>
    <property type="match status" value="2"/>
</dbReference>
<dbReference type="EMBL" id="JANBVO010000021">
    <property type="protein sequence ID" value="KAJ9142790.1"/>
    <property type="molecule type" value="Genomic_DNA"/>
</dbReference>
<name>A0AA38RUN8_9PEZI</name>
<gene>
    <name evidence="1" type="ORF">NKR23_g6944</name>
</gene>
<protein>
    <submittedName>
        <fullName evidence="1">Uncharacterized protein</fullName>
    </submittedName>
</protein>
<dbReference type="Pfam" id="PF13650">
    <property type="entry name" value="Asp_protease_2"/>
    <property type="match status" value="1"/>
</dbReference>
<dbReference type="InterPro" id="IPR021109">
    <property type="entry name" value="Peptidase_aspartic_dom_sf"/>
</dbReference>